<protein>
    <submittedName>
        <fullName evidence="6">DNA mismatch repair protein MutS</fullName>
    </submittedName>
</protein>
<evidence type="ECO:0000256" key="2">
    <source>
        <dbReference type="ARBA" id="ARBA00022840"/>
    </source>
</evidence>
<sequence>MRTPLDFYQQQIELHKVALSQIKRKLVRSSMLRLITFFAIITVLYFGYPNAQIIIGTLVLGAVLFIFLVNRHTRFIAQKNKTNELIKINESEVKVANNDYNHLDSGKEFIDPAHFYSHDIDLFGPRSFFQFMNRTVTLAGKNKLATLLKSNDINQLKEKQEAVKNLAKIPLWRQDFSAIAALVQVDVSIPVIEKWLDNYTPFVPKVMKVLPMIISTISVIMMILLFTETISFSVFLYWFFVGLIITGARLKKINTLYSESNQVKDTFEQYYKLIDKIEAASFTAPLLQEQQQHIISEKEKTSLVLKQFATILNAFDQRNNMLFGVLANGLFLWDLLQSYRIEQWIQKHQEQVSKWFEVIAFFDAYNSLGNYAFNNPDYIYPIITTDAIVVDAKELGHPMLLPEKRVDNDICIKREQFFIITGANMAGKSTFLRTVALQILMSNIGLPICAKSCSYNPIKLISSMRTSDSLSDDASYFFSELTQLKKIVDALENHEYFIILDEILKGTNSKDKAAGSKKFVEKLVRGNATGIIATHDLSLCETAHELPEVKNKFFDAQIINDELYFDYTFKEGICQNMNASFLLKKMGIV</sequence>
<dbReference type="Gene3D" id="3.40.50.300">
    <property type="entry name" value="P-loop containing nucleotide triphosphate hydrolases"/>
    <property type="match status" value="1"/>
</dbReference>
<dbReference type="PANTHER" id="PTHR11361:SF99">
    <property type="entry name" value="DNA MISMATCH REPAIR PROTEIN"/>
    <property type="match status" value="1"/>
</dbReference>
<dbReference type="SMART" id="SM00534">
    <property type="entry name" value="MUTSac"/>
    <property type="match status" value="1"/>
</dbReference>
<evidence type="ECO:0000256" key="3">
    <source>
        <dbReference type="ARBA" id="ARBA00023125"/>
    </source>
</evidence>
<keyword evidence="4" id="KW-1133">Transmembrane helix</keyword>
<dbReference type="EMBL" id="JBHULX010000001">
    <property type="protein sequence ID" value="MFD2589566.1"/>
    <property type="molecule type" value="Genomic_DNA"/>
</dbReference>
<evidence type="ECO:0000256" key="4">
    <source>
        <dbReference type="SAM" id="Phobius"/>
    </source>
</evidence>
<dbReference type="InterPro" id="IPR036187">
    <property type="entry name" value="DNA_mismatch_repair_MutS_sf"/>
</dbReference>
<dbReference type="InterPro" id="IPR027417">
    <property type="entry name" value="P-loop_NTPase"/>
</dbReference>
<dbReference type="SUPFAM" id="SSF52540">
    <property type="entry name" value="P-loop containing nucleoside triphosphate hydrolases"/>
    <property type="match status" value="1"/>
</dbReference>
<dbReference type="Proteomes" id="UP001597459">
    <property type="component" value="Unassembled WGS sequence"/>
</dbReference>
<reference evidence="7" key="1">
    <citation type="journal article" date="2019" name="Int. J. Syst. Evol. Microbiol.">
        <title>The Global Catalogue of Microorganisms (GCM) 10K type strain sequencing project: providing services to taxonomists for standard genome sequencing and annotation.</title>
        <authorList>
            <consortium name="The Broad Institute Genomics Platform"/>
            <consortium name="The Broad Institute Genome Sequencing Center for Infectious Disease"/>
            <person name="Wu L."/>
            <person name="Ma J."/>
        </authorList>
    </citation>
    <scope>NUCLEOTIDE SEQUENCE [LARGE SCALE GENOMIC DNA]</scope>
    <source>
        <strain evidence="7">KCTC 42423</strain>
    </source>
</reference>
<keyword evidence="4" id="KW-0812">Transmembrane</keyword>
<proteinExistence type="predicted"/>
<dbReference type="SUPFAM" id="SSF48334">
    <property type="entry name" value="DNA repair protein MutS, domain III"/>
    <property type="match status" value="1"/>
</dbReference>
<dbReference type="Pfam" id="PF00488">
    <property type="entry name" value="MutS_V"/>
    <property type="match status" value="1"/>
</dbReference>
<feature type="domain" description="DNA mismatch repair proteins mutS family" evidence="5">
    <location>
        <begin position="415"/>
        <end position="587"/>
    </location>
</feature>
<organism evidence="6 7">
    <name type="scientific">Aquimarina hainanensis</name>
    <dbReference type="NCBI Taxonomy" id="1578017"/>
    <lineage>
        <taxon>Bacteria</taxon>
        <taxon>Pseudomonadati</taxon>
        <taxon>Bacteroidota</taxon>
        <taxon>Flavobacteriia</taxon>
        <taxon>Flavobacteriales</taxon>
        <taxon>Flavobacteriaceae</taxon>
        <taxon>Aquimarina</taxon>
    </lineage>
</organism>
<keyword evidence="3" id="KW-0238">DNA-binding</keyword>
<evidence type="ECO:0000313" key="6">
    <source>
        <dbReference type="EMBL" id="MFD2589566.1"/>
    </source>
</evidence>
<dbReference type="PANTHER" id="PTHR11361">
    <property type="entry name" value="DNA MISMATCH REPAIR PROTEIN MUTS FAMILY MEMBER"/>
    <property type="match status" value="1"/>
</dbReference>
<evidence type="ECO:0000313" key="7">
    <source>
        <dbReference type="Proteomes" id="UP001597459"/>
    </source>
</evidence>
<evidence type="ECO:0000259" key="5">
    <source>
        <dbReference type="SMART" id="SM00534"/>
    </source>
</evidence>
<name>A0ABW5N3B6_9FLAO</name>
<comment type="caution">
    <text evidence="6">The sequence shown here is derived from an EMBL/GenBank/DDBJ whole genome shotgun (WGS) entry which is preliminary data.</text>
</comment>
<dbReference type="InterPro" id="IPR045076">
    <property type="entry name" value="MutS"/>
</dbReference>
<dbReference type="InterPro" id="IPR000432">
    <property type="entry name" value="DNA_mismatch_repair_MutS_C"/>
</dbReference>
<dbReference type="Gene3D" id="1.10.1420.10">
    <property type="match status" value="1"/>
</dbReference>
<keyword evidence="2" id="KW-0067">ATP-binding</keyword>
<keyword evidence="7" id="KW-1185">Reference proteome</keyword>
<gene>
    <name evidence="6" type="ORF">ACFSTE_01905</name>
</gene>
<keyword evidence="1" id="KW-0547">Nucleotide-binding</keyword>
<feature type="transmembrane region" description="Helical" evidence="4">
    <location>
        <begin position="30"/>
        <end position="47"/>
    </location>
</feature>
<accession>A0ABW5N3B6</accession>
<feature type="transmembrane region" description="Helical" evidence="4">
    <location>
        <begin position="53"/>
        <end position="70"/>
    </location>
</feature>
<keyword evidence="4" id="KW-0472">Membrane</keyword>
<dbReference type="RefSeq" id="WP_378258196.1">
    <property type="nucleotide sequence ID" value="NZ_JBHSJV010000001.1"/>
</dbReference>
<evidence type="ECO:0000256" key="1">
    <source>
        <dbReference type="ARBA" id="ARBA00022741"/>
    </source>
</evidence>